<evidence type="ECO:0000256" key="5">
    <source>
        <dbReference type="ARBA" id="ARBA00023034"/>
    </source>
</evidence>
<evidence type="ECO:0000256" key="6">
    <source>
        <dbReference type="ARBA" id="ARBA00023136"/>
    </source>
</evidence>
<dbReference type="SUPFAM" id="SSF89009">
    <property type="entry name" value="GAT-like domain"/>
    <property type="match status" value="1"/>
</dbReference>
<dbReference type="FunFam" id="1.25.40.90:FF:000019">
    <property type="entry name" value="Clathrin coat assembly protein"/>
    <property type="match status" value="1"/>
</dbReference>
<dbReference type="InterPro" id="IPR008942">
    <property type="entry name" value="ENTH_VHS"/>
</dbReference>
<proteinExistence type="predicted"/>
<reference evidence="11" key="1">
    <citation type="journal article" date="2021" name="J. Hered.">
        <title>Genome Assembly of Salicaceae Populus deltoides (Eastern Cottonwood) I-69 Based on Nanopore Sequencing and Hi-C Technologies.</title>
        <authorList>
            <person name="Bai S."/>
            <person name="Wu H."/>
            <person name="Zhang J."/>
            <person name="Pan Z."/>
            <person name="Zhao W."/>
            <person name="Li Z."/>
            <person name="Tong C."/>
        </authorList>
    </citation>
    <scope>NUCLEOTIDE SEQUENCE</scope>
    <source>
        <tissue evidence="11">Leaf</tissue>
    </source>
</reference>
<dbReference type="EMBL" id="JACEGQ020000018">
    <property type="protein sequence ID" value="KAH8481669.1"/>
    <property type="molecule type" value="Genomic_DNA"/>
</dbReference>
<evidence type="ECO:0000256" key="3">
    <source>
        <dbReference type="ARBA" id="ARBA00004600"/>
    </source>
</evidence>
<keyword evidence="12" id="KW-1185">Reference proteome</keyword>
<dbReference type="InterPro" id="IPR013809">
    <property type="entry name" value="ENTH"/>
</dbReference>
<dbReference type="CDD" id="cd16987">
    <property type="entry name" value="ANTH_N_AP180_plant"/>
    <property type="match status" value="1"/>
</dbReference>
<dbReference type="PANTHER" id="PTHR22951">
    <property type="entry name" value="CLATHRIN ASSEMBLY PROTEIN"/>
    <property type="match status" value="1"/>
</dbReference>
<dbReference type="InterPro" id="IPR011417">
    <property type="entry name" value="ANTH_dom"/>
</dbReference>
<dbReference type="InterPro" id="IPR048050">
    <property type="entry name" value="ANTH_N_plant"/>
</dbReference>
<evidence type="ECO:0000256" key="1">
    <source>
        <dbReference type="ARBA" id="ARBA00004132"/>
    </source>
</evidence>
<dbReference type="GO" id="GO:0072583">
    <property type="term" value="P:clathrin-dependent endocytosis"/>
    <property type="evidence" value="ECO:0007669"/>
    <property type="project" value="InterPro"/>
</dbReference>
<sequence>MALRKAIGAVKDQTSISIAKVAANTSAELEVLVVKATSHDEDPAGEKYYREIISRISSSRGYVNACVATISRRISKTRDWIVALKALMLVHRVLIDGNPLFEEALLFATRNGMRVLNMSDFRDEAHSNSWDHTGFVRFYAMFLDEKVEFSVFERKVREDERKFDEGGDGSGRGENRDVFEYGMPKRSSSYGDLQLRILDRILACRPTGIAKNDRLVLVALYQVVKESFGLYTEELEDHLSILKCRRLLKIFWGRSGESLREMTNRRTKSSERSIEEKVPAKQDQEPGMNEVKSLPPPESYTPPPPPPSQQPQPQPQPQQMTEDLVNLKDDGISADEQGNELALALFSGPPTTNANGAWVAFPSPREPEVTSAWQTPAAQSSQADWELALVESASNLSKQRATLGGGFDSLLLNGMYDQGAARQHPVQNQDPFAASLTVPPPSYVQIAEMERKQHFLVNEQQLWQHYGRDGMHGQAGLARINGASGYYGPSPHPMVMPSGMPQVSGMRQQGGHYYPSY</sequence>
<evidence type="ECO:0000256" key="8">
    <source>
        <dbReference type="ARBA" id="ARBA00023329"/>
    </source>
</evidence>
<keyword evidence="4" id="KW-0254">Endocytosis</keyword>
<keyword evidence="6" id="KW-0472">Membrane</keyword>
<dbReference type="Gene3D" id="1.20.58.150">
    <property type="entry name" value="ANTH domain"/>
    <property type="match status" value="1"/>
</dbReference>
<protein>
    <recommendedName>
        <fullName evidence="10">ENTH domain-containing protein</fullName>
    </recommendedName>
</protein>
<evidence type="ECO:0000313" key="12">
    <source>
        <dbReference type="Proteomes" id="UP000807159"/>
    </source>
</evidence>
<gene>
    <name evidence="11" type="ORF">H0E87_029237</name>
</gene>
<dbReference type="InterPro" id="IPR014712">
    <property type="entry name" value="ANTH_dom_sf"/>
</dbReference>
<dbReference type="Pfam" id="PF07651">
    <property type="entry name" value="ANTH"/>
    <property type="match status" value="1"/>
</dbReference>
<feature type="region of interest" description="Disordered" evidence="9">
    <location>
        <begin position="260"/>
        <end position="320"/>
    </location>
</feature>
<dbReference type="GO" id="GO:0005794">
    <property type="term" value="C:Golgi apparatus"/>
    <property type="evidence" value="ECO:0007669"/>
    <property type="project" value="UniProtKB-SubCell"/>
</dbReference>
<evidence type="ECO:0000256" key="4">
    <source>
        <dbReference type="ARBA" id="ARBA00022583"/>
    </source>
</evidence>
<keyword evidence="8" id="KW-0968">Cytoplasmic vesicle</keyword>
<feature type="domain" description="ENTH" evidence="10">
    <location>
        <begin position="21"/>
        <end position="157"/>
    </location>
</feature>
<feature type="compositionally biased region" description="Pro residues" evidence="9">
    <location>
        <begin position="294"/>
        <end position="316"/>
    </location>
</feature>
<dbReference type="GO" id="GO:0005545">
    <property type="term" value="F:1-phosphatidylinositol binding"/>
    <property type="evidence" value="ECO:0007669"/>
    <property type="project" value="InterPro"/>
</dbReference>
<keyword evidence="5" id="KW-0333">Golgi apparatus</keyword>
<dbReference type="GO" id="GO:0032050">
    <property type="term" value="F:clathrin heavy chain binding"/>
    <property type="evidence" value="ECO:0007669"/>
    <property type="project" value="TreeGrafter"/>
</dbReference>
<dbReference type="PANTHER" id="PTHR22951:SF62">
    <property type="entry name" value="ASSEMBLY PLANT-LIKE PROTEIN, PUTATIVE-RELATED"/>
    <property type="match status" value="1"/>
</dbReference>
<dbReference type="GO" id="GO:0005905">
    <property type="term" value="C:clathrin-coated pit"/>
    <property type="evidence" value="ECO:0007669"/>
    <property type="project" value="UniProtKB-SubCell"/>
</dbReference>
<dbReference type="GO" id="GO:0000149">
    <property type="term" value="F:SNARE binding"/>
    <property type="evidence" value="ECO:0007669"/>
    <property type="project" value="TreeGrafter"/>
</dbReference>
<dbReference type="AlphaFoldDB" id="A0A8T2WK19"/>
<keyword evidence="7" id="KW-0168">Coated pit</keyword>
<dbReference type="InterPro" id="IPR045192">
    <property type="entry name" value="AP180-like"/>
</dbReference>
<name>A0A8T2WK19_POPDE</name>
<dbReference type="GO" id="GO:0006900">
    <property type="term" value="P:vesicle budding from membrane"/>
    <property type="evidence" value="ECO:0007669"/>
    <property type="project" value="TreeGrafter"/>
</dbReference>
<accession>A0A8T2WK19</accession>
<dbReference type="GO" id="GO:0005546">
    <property type="term" value="F:phosphatidylinositol-4,5-bisphosphate binding"/>
    <property type="evidence" value="ECO:0007669"/>
    <property type="project" value="TreeGrafter"/>
</dbReference>
<dbReference type="GO" id="GO:0048268">
    <property type="term" value="P:clathrin coat assembly"/>
    <property type="evidence" value="ECO:0007669"/>
    <property type="project" value="InterPro"/>
</dbReference>
<dbReference type="PROSITE" id="PS50942">
    <property type="entry name" value="ENTH"/>
    <property type="match status" value="1"/>
</dbReference>
<evidence type="ECO:0000256" key="7">
    <source>
        <dbReference type="ARBA" id="ARBA00023176"/>
    </source>
</evidence>
<dbReference type="SUPFAM" id="SSF48464">
    <property type="entry name" value="ENTH/VHS domain"/>
    <property type="match status" value="1"/>
</dbReference>
<dbReference type="GO" id="GO:0030136">
    <property type="term" value="C:clathrin-coated vesicle"/>
    <property type="evidence" value="ECO:0007669"/>
    <property type="project" value="UniProtKB-SubCell"/>
</dbReference>
<evidence type="ECO:0000259" key="10">
    <source>
        <dbReference type="PROSITE" id="PS50942"/>
    </source>
</evidence>
<evidence type="ECO:0000313" key="11">
    <source>
        <dbReference type="EMBL" id="KAH8481669.1"/>
    </source>
</evidence>
<evidence type="ECO:0000256" key="2">
    <source>
        <dbReference type="ARBA" id="ARBA00004555"/>
    </source>
</evidence>
<dbReference type="Gene3D" id="1.25.40.90">
    <property type="match status" value="1"/>
</dbReference>
<dbReference type="Proteomes" id="UP000807159">
    <property type="component" value="Chromosome 18"/>
</dbReference>
<organism evidence="11 12">
    <name type="scientific">Populus deltoides</name>
    <name type="common">Eastern poplar</name>
    <name type="synonym">Eastern cottonwood</name>
    <dbReference type="NCBI Taxonomy" id="3696"/>
    <lineage>
        <taxon>Eukaryota</taxon>
        <taxon>Viridiplantae</taxon>
        <taxon>Streptophyta</taxon>
        <taxon>Embryophyta</taxon>
        <taxon>Tracheophyta</taxon>
        <taxon>Spermatophyta</taxon>
        <taxon>Magnoliopsida</taxon>
        <taxon>eudicotyledons</taxon>
        <taxon>Gunneridae</taxon>
        <taxon>Pentapetalae</taxon>
        <taxon>rosids</taxon>
        <taxon>fabids</taxon>
        <taxon>Malpighiales</taxon>
        <taxon>Salicaceae</taxon>
        <taxon>Saliceae</taxon>
        <taxon>Populus</taxon>
    </lineage>
</organism>
<comment type="subcellular location">
    <subcellularLocation>
        <location evidence="1">Cytoplasmic vesicle</location>
        <location evidence="1">Clathrin-coated vesicle</location>
    </subcellularLocation>
    <subcellularLocation>
        <location evidence="2">Golgi apparatus</location>
    </subcellularLocation>
    <subcellularLocation>
        <location evidence="3">Membrane</location>
        <location evidence="3">Clathrin-coated pit</location>
    </subcellularLocation>
</comment>
<evidence type="ECO:0000256" key="9">
    <source>
        <dbReference type="SAM" id="MobiDB-lite"/>
    </source>
</evidence>
<feature type="compositionally biased region" description="Basic and acidic residues" evidence="9">
    <location>
        <begin position="260"/>
        <end position="284"/>
    </location>
</feature>
<comment type="caution">
    <text evidence="11">The sequence shown here is derived from an EMBL/GenBank/DDBJ whole genome shotgun (WGS) entry which is preliminary data.</text>
</comment>
<dbReference type="SMART" id="SM00273">
    <property type="entry name" value="ENTH"/>
    <property type="match status" value="1"/>
</dbReference>